<dbReference type="Proteomes" id="UP000192746">
    <property type="component" value="Unassembled WGS sequence"/>
</dbReference>
<evidence type="ECO:0000313" key="1">
    <source>
        <dbReference type="EMBL" id="ORL45824.1"/>
    </source>
</evidence>
<gene>
    <name evidence="1" type="ORF">IIF7_09235</name>
</gene>
<reference evidence="1 2" key="1">
    <citation type="submission" date="2013-04" db="EMBL/GenBank/DDBJ databases">
        <title>Zunongwangia sp. 22II14-10F7 Genome Sequencing.</title>
        <authorList>
            <person name="Lai Q."/>
            <person name="Shao Z."/>
        </authorList>
    </citation>
    <scope>NUCLEOTIDE SEQUENCE [LARGE SCALE GENOMIC DNA]</scope>
    <source>
        <strain evidence="1 2">22II14-10F7</strain>
    </source>
</reference>
<protein>
    <submittedName>
        <fullName evidence="1">Uncharacterized protein</fullName>
    </submittedName>
</protein>
<proteinExistence type="predicted"/>
<name>A0A1Y1T5E0_9FLAO</name>
<dbReference type="SUPFAM" id="SSF49464">
    <property type="entry name" value="Carboxypeptidase regulatory domain-like"/>
    <property type="match status" value="1"/>
</dbReference>
<keyword evidence="2" id="KW-1185">Reference proteome</keyword>
<organism evidence="1 2">
    <name type="scientific">Zunongwangia atlantica 22II14-10F7</name>
    <dbReference type="NCBI Taxonomy" id="1185767"/>
    <lineage>
        <taxon>Bacteria</taxon>
        <taxon>Pseudomonadati</taxon>
        <taxon>Bacteroidota</taxon>
        <taxon>Flavobacteriia</taxon>
        <taxon>Flavobacteriales</taxon>
        <taxon>Flavobacteriaceae</taxon>
        <taxon>Zunongwangia</taxon>
    </lineage>
</organism>
<sequence>MPAVTFSQSIVIDGKIVADSLDGSLINIVNLSSGRGTTSNASGNFSISASLNDTLLFSSVQYKKKEIIVDSLLYERKFLIVELQATINQLDEVRLPNLTGNLSSDIQAMPINDKYALNAPMSLKTPLSHEEKMLYTATTGPGGTRFKWYSALLGSVPLDPVFNAINGRTKMLKKLNKNVREENVLETELDLRKSFLIERCNLTQAQLHLFLNYCFAQAGYRELLNDPDQLKLLEFYKREAVKFLKLLDQQQRNIKKDSIKLN</sequence>
<dbReference type="EMBL" id="ARYN01000007">
    <property type="protein sequence ID" value="ORL45824.1"/>
    <property type="molecule type" value="Genomic_DNA"/>
</dbReference>
<dbReference type="InterPro" id="IPR008969">
    <property type="entry name" value="CarboxyPept-like_regulatory"/>
</dbReference>
<comment type="caution">
    <text evidence="1">The sequence shown here is derived from an EMBL/GenBank/DDBJ whole genome shotgun (WGS) entry which is preliminary data.</text>
</comment>
<evidence type="ECO:0000313" key="2">
    <source>
        <dbReference type="Proteomes" id="UP000192746"/>
    </source>
</evidence>
<dbReference type="AlphaFoldDB" id="A0A1Y1T5E0"/>
<dbReference type="STRING" id="1185767.IIF7_09235"/>
<accession>A0A1Y1T5E0</accession>